<feature type="region of interest" description="Disordered" evidence="1">
    <location>
        <begin position="538"/>
        <end position="597"/>
    </location>
</feature>
<dbReference type="AlphaFoldDB" id="A0A6A5EX30"/>
<dbReference type="InterPro" id="IPR001394">
    <property type="entry name" value="Peptidase_C19_UCH"/>
</dbReference>
<gene>
    <name evidence="3" type="ORF">PFLUV_G00166420</name>
</gene>
<feature type="compositionally biased region" description="Basic and acidic residues" evidence="1">
    <location>
        <begin position="573"/>
        <end position="583"/>
    </location>
</feature>
<protein>
    <recommendedName>
        <fullName evidence="2">USP domain-containing protein</fullName>
    </recommendedName>
</protein>
<dbReference type="Gene3D" id="3.90.70.10">
    <property type="entry name" value="Cysteine proteinases"/>
    <property type="match status" value="1"/>
</dbReference>
<feature type="compositionally biased region" description="Basic and acidic residues" evidence="1">
    <location>
        <begin position="409"/>
        <end position="422"/>
    </location>
</feature>
<evidence type="ECO:0000259" key="2">
    <source>
        <dbReference type="PROSITE" id="PS50235"/>
    </source>
</evidence>
<dbReference type="PANTHER" id="PTHR24006:SF899">
    <property type="entry name" value="UBIQUITIN CARBOXYL-TERMINAL HYDROLASE"/>
    <property type="match status" value="1"/>
</dbReference>
<feature type="compositionally biased region" description="Basic and acidic residues" evidence="1">
    <location>
        <begin position="541"/>
        <end position="564"/>
    </location>
</feature>
<sequence length="597" mass="68739">MNHDLVEMFREKLDSFTISDYHGLNSPGLTCYLNSVVQVLFMTQDFREAVKRCSKDSTTIDPQLGRLFADLQRSMAETHDVINKLGITNVYEQRDAAEYFERILCQTSPEAAKIFKGELNHKTECLKCKERNDSRSSFWFLPLVVEDLHCQTYSVEEGLKAFFKGEKVCGDNKMFCNQCNKKRDADFGCEITHNPEILTLLLKRFNFDYKRRCYVKLHCNVDVPQTLHIRNCKYDLYAIINHFGNLTGGHYTAHIKSFETHVWYDFNDDIVKRVKQPLRSYAYLLMYRKVSKDPDKTDQGNQEALCLHSDVEAEIRHDEAERGDALVPHHQMKDESCNGGGNIKHLNDNILKKICTDTVWKKPINLSGELEKQPSQRATCARTHKENVLYTDTGADGDSLQRKRSDFAKLKEDGGPKSHEPIRQQLDTNSEEHMWNPNTRRTPTTHQLGRMLEQKHSSPNKRLKGNETIQETQNNFVAETGTSLTDSTRNGIKPNSFHVSSNGYSSSLVPYLTGHLQGQFKIKEPTEYNYLPNLCRKPNSSKRDEERMHHAVTADRSCKPETKLTVKKAKGGVQDDRPVKDQYRYQTSKPRTGKKLN</sequence>
<dbReference type="Proteomes" id="UP000465112">
    <property type="component" value="Chromosome 14"/>
</dbReference>
<dbReference type="GO" id="GO:0005634">
    <property type="term" value="C:nucleus"/>
    <property type="evidence" value="ECO:0007669"/>
    <property type="project" value="TreeGrafter"/>
</dbReference>
<dbReference type="EMBL" id="VHII01000014">
    <property type="protein sequence ID" value="KAF1380683.1"/>
    <property type="molecule type" value="Genomic_DNA"/>
</dbReference>
<feature type="domain" description="USP" evidence="2">
    <location>
        <begin position="22"/>
        <end position="290"/>
    </location>
</feature>
<dbReference type="InterPro" id="IPR028889">
    <property type="entry name" value="USP"/>
</dbReference>
<dbReference type="GO" id="GO:0005829">
    <property type="term" value="C:cytosol"/>
    <property type="evidence" value="ECO:0007669"/>
    <property type="project" value="TreeGrafter"/>
</dbReference>
<dbReference type="GO" id="GO:0004843">
    <property type="term" value="F:cysteine-type deubiquitinase activity"/>
    <property type="evidence" value="ECO:0007669"/>
    <property type="project" value="InterPro"/>
</dbReference>
<dbReference type="PROSITE" id="PS50235">
    <property type="entry name" value="USP_3"/>
    <property type="match status" value="1"/>
</dbReference>
<dbReference type="Pfam" id="PF00443">
    <property type="entry name" value="UCH"/>
    <property type="match status" value="1"/>
</dbReference>
<comment type="caution">
    <text evidence="3">The sequence shown here is derived from an EMBL/GenBank/DDBJ whole genome shotgun (WGS) entry which is preliminary data.</text>
</comment>
<dbReference type="InterPro" id="IPR018200">
    <property type="entry name" value="USP_CS"/>
</dbReference>
<dbReference type="InterPro" id="IPR038765">
    <property type="entry name" value="Papain-like_cys_pep_sf"/>
</dbReference>
<evidence type="ECO:0000313" key="4">
    <source>
        <dbReference type="Proteomes" id="UP000465112"/>
    </source>
</evidence>
<reference evidence="3 4" key="1">
    <citation type="submission" date="2019-06" db="EMBL/GenBank/DDBJ databases">
        <title>A chromosome-scale genome assembly of the European perch, Perca fluviatilis.</title>
        <authorList>
            <person name="Roques C."/>
            <person name="Zahm M."/>
            <person name="Cabau C."/>
            <person name="Klopp C."/>
            <person name="Bouchez O."/>
            <person name="Donnadieu C."/>
            <person name="Kuhl H."/>
            <person name="Gislard M."/>
            <person name="Guendouz S."/>
            <person name="Journot L."/>
            <person name="Haffray P."/>
            <person name="Bestin A."/>
            <person name="Morvezen R."/>
            <person name="Feron R."/>
            <person name="Wen M."/>
            <person name="Jouanno E."/>
            <person name="Herpin A."/>
            <person name="Schartl M."/>
            <person name="Postlethwait J."/>
            <person name="Schaerlinger B."/>
            <person name="Chardard D."/>
            <person name="Lecocq T."/>
            <person name="Poncet C."/>
            <person name="Jaffrelo L."/>
            <person name="Lampietro C."/>
            <person name="Guiguen Y."/>
        </authorList>
    </citation>
    <scope>NUCLEOTIDE SEQUENCE [LARGE SCALE GENOMIC DNA]</scope>
    <source>
        <tissue evidence="3">Blood</tissue>
    </source>
</reference>
<dbReference type="SUPFAM" id="SSF54001">
    <property type="entry name" value="Cysteine proteinases"/>
    <property type="match status" value="1"/>
</dbReference>
<feature type="region of interest" description="Disordered" evidence="1">
    <location>
        <begin position="409"/>
        <end position="444"/>
    </location>
</feature>
<dbReference type="PROSITE" id="PS00973">
    <property type="entry name" value="USP_2"/>
    <property type="match status" value="1"/>
</dbReference>
<organism evidence="3 4">
    <name type="scientific">Perca fluviatilis</name>
    <name type="common">European perch</name>
    <dbReference type="NCBI Taxonomy" id="8168"/>
    <lineage>
        <taxon>Eukaryota</taxon>
        <taxon>Metazoa</taxon>
        <taxon>Chordata</taxon>
        <taxon>Craniata</taxon>
        <taxon>Vertebrata</taxon>
        <taxon>Euteleostomi</taxon>
        <taxon>Actinopterygii</taxon>
        <taxon>Neopterygii</taxon>
        <taxon>Teleostei</taxon>
        <taxon>Neoteleostei</taxon>
        <taxon>Acanthomorphata</taxon>
        <taxon>Eupercaria</taxon>
        <taxon>Perciformes</taxon>
        <taxon>Percoidei</taxon>
        <taxon>Percidae</taxon>
        <taxon>Percinae</taxon>
        <taxon>Perca</taxon>
    </lineage>
</organism>
<evidence type="ECO:0000313" key="3">
    <source>
        <dbReference type="EMBL" id="KAF1380683.1"/>
    </source>
</evidence>
<name>A0A6A5EX30_PERFL</name>
<accession>A0A6A5EX30</accession>
<evidence type="ECO:0000256" key="1">
    <source>
        <dbReference type="SAM" id="MobiDB-lite"/>
    </source>
</evidence>
<keyword evidence="4" id="KW-1185">Reference proteome</keyword>
<dbReference type="PANTHER" id="PTHR24006">
    <property type="entry name" value="UBIQUITIN CARBOXYL-TERMINAL HYDROLASE"/>
    <property type="match status" value="1"/>
</dbReference>
<dbReference type="GO" id="GO:0016579">
    <property type="term" value="P:protein deubiquitination"/>
    <property type="evidence" value="ECO:0007669"/>
    <property type="project" value="InterPro"/>
</dbReference>
<proteinExistence type="predicted"/>
<dbReference type="InterPro" id="IPR050164">
    <property type="entry name" value="Peptidase_C19"/>
</dbReference>